<reference evidence="1 2" key="1">
    <citation type="journal article" date="2023" name="Plants (Basel)">
        <title>Bridging the Gap: Combining Genomics and Transcriptomics Approaches to Understand Stylosanthes scabra, an Orphan Legume from the Brazilian Caatinga.</title>
        <authorList>
            <person name="Ferreira-Neto J.R.C."/>
            <person name="da Silva M.D."/>
            <person name="Binneck E."/>
            <person name="de Melo N.F."/>
            <person name="da Silva R.H."/>
            <person name="de Melo A.L.T.M."/>
            <person name="Pandolfi V."/>
            <person name="Bustamante F.O."/>
            <person name="Brasileiro-Vidal A.C."/>
            <person name="Benko-Iseppon A.M."/>
        </authorList>
    </citation>
    <scope>NUCLEOTIDE SEQUENCE [LARGE SCALE GENOMIC DNA]</scope>
    <source>
        <tissue evidence="1">Leaves</tissue>
    </source>
</reference>
<comment type="caution">
    <text evidence="1">The sequence shown here is derived from an EMBL/GenBank/DDBJ whole genome shotgun (WGS) entry which is preliminary data.</text>
</comment>
<sequence>MNCYLPDQGLNQVEYTSDSGSDGYYSYKKEATPYKDPECQQKNPLDELFKVLAQERNKIREVQKKTEIQLELMMKLAALVIEHLTNPFSSIQEDEVLAVTLRSERQLEKSPPIIPQAPLETPKGADYQRVEKKIQDMPEAVITTPNKMTTKERRPTPLPYPTSTRKKCQAKRIDLQIVELLKKVEVTLPLLEVIR</sequence>
<proteinExistence type="predicted"/>
<keyword evidence="2" id="KW-1185">Reference proteome</keyword>
<protein>
    <submittedName>
        <fullName evidence="1">Uncharacterized protein</fullName>
    </submittedName>
</protein>
<accession>A0ABU6TBC9</accession>
<dbReference type="EMBL" id="JASCZI010090749">
    <property type="protein sequence ID" value="MED6146017.1"/>
    <property type="molecule type" value="Genomic_DNA"/>
</dbReference>
<evidence type="ECO:0000313" key="1">
    <source>
        <dbReference type="EMBL" id="MED6146017.1"/>
    </source>
</evidence>
<evidence type="ECO:0000313" key="2">
    <source>
        <dbReference type="Proteomes" id="UP001341840"/>
    </source>
</evidence>
<dbReference type="Proteomes" id="UP001341840">
    <property type="component" value="Unassembled WGS sequence"/>
</dbReference>
<gene>
    <name evidence="1" type="ORF">PIB30_030579</name>
</gene>
<name>A0ABU6TBC9_9FABA</name>
<organism evidence="1 2">
    <name type="scientific">Stylosanthes scabra</name>
    <dbReference type="NCBI Taxonomy" id="79078"/>
    <lineage>
        <taxon>Eukaryota</taxon>
        <taxon>Viridiplantae</taxon>
        <taxon>Streptophyta</taxon>
        <taxon>Embryophyta</taxon>
        <taxon>Tracheophyta</taxon>
        <taxon>Spermatophyta</taxon>
        <taxon>Magnoliopsida</taxon>
        <taxon>eudicotyledons</taxon>
        <taxon>Gunneridae</taxon>
        <taxon>Pentapetalae</taxon>
        <taxon>rosids</taxon>
        <taxon>fabids</taxon>
        <taxon>Fabales</taxon>
        <taxon>Fabaceae</taxon>
        <taxon>Papilionoideae</taxon>
        <taxon>50 kb inversion clade</taxon>
        <taxon>dalbergioids sensu lato</taxon>
        <taxon>Dalbergieae</taxon>
        <taxon>Pterocarpus clade</taxon>
        <taxon>Stylosanthes</taxon>
    </lineage>
</organism>